<dbReference type="InterPro" id="IPR013168">
    <property type="entry name" value="Cpl_7_lyso_C"/>
</dbReference>
<protein>
    <submittedName>
        <fullName evidence="4">Glycoside hydrolase</fullName>
    </submittedName>
</protein>
<organism evidence="4 5">
    <name type="scientific">Anaerococcus octavius</name>
    <dbReference type="NCBI Taxonomy" id="54007"/>
    <lineage>
        <taxon>Bacteria</taxon>
        <taxon>Bacillati</taxon>
        <taxon>Bacillota</taxon>
        <taxon>Tissierellia</taxon>
        <taxon>Tissierellales</taxon>
        <taxon>Peptoniphilaceae</taxon>
        <taxon>Anaerococcus</taxon>
    </lineage>
</organism>
<keyword evidence="4" id="KW-0378">Hydrolase</keyword>
<comment type="caution">
    <text evidence="4">The sequence shown here is derived from an EMBL/GenBank/DDBJ whole genome shotgun (WGS) entry which is preliminary data.</text>
</comment>
<dbReference type="AlphaFoldDB" id="A0A2I1M530"/>
<feature type="domain" description="Cpl-7 lysozyme C-terminal" evidence="3">
    <location>
        <begin position="331"/>
        <end position="372"/>
    </location>
</feature>
<dbReference type="PANTHER" id="PTHR34135">
    <property type="entry name" value="LYSOZYME"/>
    <property type="match status" value="1"/>
</dbReference>
<dbReference type="Gene3D" id="3.20.20.80">
    <property type="entry name" value="Glycosidases"/>
    <property type="match status" value="1"/>
</dbReference>
<proteinExistence type="inferred from homology"/>
<dbReference type="GO" id="GO:0016052">
    <property type="term" value="P:carbohydrate catabolic process"/>
    <property type="evidence" value="ECO:0007669"/>
    <property type="project" value="TreeGrafter"/>
</dbReference>
<dbReference type="PANTHER" id="PTHR34135:SF2">
    <property type="entry name" value="LYSOZYME"/>
    <property type="match status" value="1"/>
</dbReference>
<dbReference type="Pfam" id="PF08230">
    <property type="entry name" value="CW_7"/>
    <property type="match status" value="1"/>
</dbReference>
<keyword evidence="2" id="KW-0732">Signal</keyword>
<keyword evidence="5" id="KW-1185">Reference proteome</keyword>
<dbReference type="InterPro" id="IPR017853">
    <property type="entry name" value="GH"/>
</dbReference>
<gene>
    <name evidence="4" type="ORF">CYJ34_08570</name>
</gene>
<dbReference type="GO" id="GO:0016998">
    <property type="term" value="P:cell wall macromolecule catabolic process"/>
    <property type="evidence" value="ECO:0007669"/>
    <property type="project" value="InterPro"/>
</dbReference>
<evidence type="ECO:0000256" key="2">
    <source>
        <dbReference type="SAM" id="SignalP"/>
    </source>
</evidence>
<evidence type="ECO:0000256" key="1">
    <source>
        <dbReference type="ARBA" id="ARBA00010646"/>
    </source>
</evidence>
<name>A0A2I1M530_9FIRM</name>
<dbReference type="SUPFAM" id="SSF51445">
    <property type="entry name" value="(Trans)glycosidases"/>
    <property type="match status" value="1"/>
</dbReference>
<comment type="similarity">
    <text evidence="1">Belongs to the glycosyl hydrolase 25 family.</text>
</comment>
<dbReference type="PROSITE" id="PS51904">
    <property type="entry name" value="GLYCOSYL_HYDROL_F25_2"/>
    <property type="match status" value="1"/>
</dbReference>
<feature type="signal peptide" evidence="2">
    <location>
        <begin position="1"/>
        <end position="30"/>
    </location>
</feature>
<reference evidence="4 5" key="1">
    <citation type="submission" date="2017-12" db="EMBL/GenBank/DDBJ databases">
        <title>Phylogenetic diversity of female urinary microbiome.</title>
        <authorList>
            <person name="Thomas-White K."/>
            <person name="Wolfe A.J."/>
        </authorList>
    </citation>
    <scope>NUCLEOTIDE SEQUENCE [LARGE SCALE GENOMIC DNA]</scope>
    <source>
        <strain evidence="4 5">UMB0119</strain>
    </source>
</reference>
<accession>A0A2I1M530</accession>
<dbReference type="SMART" id="SM01095">
    <property type="entry name" value="Cpl-7"/>
    <property type="match status" value="1"/>
</dbReference>
<dbReference type="EMBL" id="PKGS01000008">
    <property type="protein sequence ID" value="PKZ15217.1"/>
    <property type="molecule type" value="Genomic_DNA"/>
</dbReference>
<dbReference type="Pfam" id="PF01183">
    <property type="entry name" value="Glyco_hydro_25"/>
    <property type="match status" value="1"/>
</dbReference>
<evidence type="ECO:0000259" key="3">
    <source>
        <dbReference type="SMART" id="SM01095"/>
    </source>
</evidence>
<dbReference type="GO" id="GO:0003796">
    <property type="term" value="F:lysozyme activity"/>
    <property type="evidence" value="ECO:0007669"/>
    <property type="project" value="InterPro"/>
</dbReference>
<sequence>MKGFFMASFKIKWAGMGVALVILFAKPVYAADVIKYDDSNLDQIFEENNIYYDKEAVEKRKSEFISDPNNAIAPDYEVEDVIISEELNVDDDGDVEKTVTKETSLIDKNPAPIYSKSPVYKKVVDISEHQNPDKIDYNEFANDIDGAILRTSITPADDLQIRKDYQIERHYKELNKRNVPVGFYHYSRAINAAEALLEADYVYNIIKDKNVSLPVYIDIEDNKRQAKASIGEISEVAETFVKSMQAHGYVSGIYSYPWFANKYLTRDVKNKYNFWIADYDSKEFTKYNKSDFDSWQYTNKGKVNGYSGNIDMSVLYKDYPYIIRGVSKKPINVLIDEILAGKWGVGSERQRRLAYAGYNYNIVQKAVNQRLANL</sequence>
<evidence type="ECO:0000313" key="5">
    <source>
        <dbReference type="Proteomes" id="UP000234335"/>
    </source>
</evidence>
<dbReference type="GO" id="GO:0009253">
    <property type="term" value="P:peptidoglycan catabolic process"/>
    <property type="evidence" value="ECO:0007669"/>
    <property type="project" value="InterPro"/>
</dbReference>
<evidence type="ECO:0000313" key="4">
    <source>
        <dbReference type="EMBL" id="PKZ15217.1"/>
    </source>
</evidence>
<dbReference type="InterPro" id="IPR002053">
    <property type="entry name" value="Glyco_hydro_25"/>
</dbReference>
<feature type="chain" id="PRO_5014168301" evidence="2">
    <location>
        <begin position="31"/>
        <end position="374"/>
    </location>
</feature>
<dbReference type="Proteomes" id="UP000234335">
    <property type="component" value="Unassembled WGS sequence"/>
</dbReference>